<gene>
    <name evidence="2" type="ORF">GGR95_001318</name>
</gene>
<dbReference type="GO" id="GO:0000166">
    <property type="term" value="F:nucleotide binding"/>
    <property type="evidence" value="ECO:0007669"/>
    <property type="project" value="InterPro"/>
</dbReference>
<dbReference type="AlphaFoldDB" id="A0A7W6E6R8"/>
<feature type="compositionally biased region" description="Basic residues" evidence="1">
    <location>
        <begin position="157"/>
        <end position="166"/>
    </location>
</feature>
<keyword evidence="2" id="KW-0645">Protease</keyword>
<dbReference type="Gene3D" id="1.10.150.20">
    <property type="entry name" value="5' to 3' exonuclease, C-terminal subdomain"/>
    <property type="match status" value="1"/>
</dbReference>
<accession>A0A7W6E6R8</accession>
<reference evidence="2 3" key="1">
    <citation type="submission" date="2020-08" db="EMBL/GenBank/DDBJ databases">
        <title>Genomic Encyclopedia of Type Strains, Phase IV (KMG-IV): sequencing the most valuable type-strain genomes for metagenomic binning, comparative biology and taxonomic classification.</title>
        <authorList>
            <person name="Goeker M."/>
        </authorList>
    </citation>
    <scope>NUCLEOTIDE SEQUENCE [LARGE SCALE GENOMIC DNA]</scope>
    <source>
        <strain evidence="2 3">DSM 102234</strain>
    </source>
</reference>
<feature type="compositionally biased region" description="Basic residues" evidence="1">
    <location>
        <begin position="99"/>
        <end position="121"/>
    </location>
</feature>
<organism evidence="2 3">
    <name type="scientific">Sulfitobacter undariae</name>
    <dbReference type="NCBI Taxonomy" id="1563671"/>
    <lineage>
        <taxon>Bacteria</taxon>
        <taxon>Pseudomonadati</taxon>
        <taxon>Pseudomonadota</taxon>
        <taxon>Alphaproteobacteria</taxon>
        <taxon>Rhodobacterales</taxon>
        <taxon>Roseobacteraceae</taxon>
        <taxon>Sulfitobacter</taxon>
    </lineage>
</organism>
<dbReference type="EMBL" id="JACIEI010000003">
    <property type="protein sequence ID" value="MBB3993687.1"/>
    <property type="molecule type" value="Genomic_DNA"/>
</dbReference>
<keyword evidence="3" id="KW-1185">Reference proteome</keyword>
<feature type="compositionally biased region" description="Basic residues" evidence="1">
    <location>
        <begin position="173"/>
        <end position="188"/>
    </location>
</feature>
<protein>
    <submittedName>
        <fullName evidence="2">Regulator of protease activity HflC (Stomatin/prohibitin superfamily)</fullName>
    </submittedName>
</protein>
<comment type="caution">
    <text evidence="2">The sequence shown here is derived from an EMBL/GenBank/DDBJ whole genome shotgun (WGS) entry which is preliminary data.</text>
</comment>
<keyword evidence="2" id="KW-0378">Hydrolase</keyword>
<dbReference type="GO" id="GO:0008233">
    <property type="term" value="F:peptidase activity"/>
    <property type="evidence" value="ECO:0007669"/>
    <property type="project" value="UniProtKB-KW"/>
</dbReference>
<evidence type="ECO:0000256" key="1">
    <source>
        <dbReference type="SAM" id="MobiDB-lite"/>
    </source>
</evidence>
<feature type="compositionally biased region" description="Basic and acidic residues" evidence="1">
    <location>
        <begin position="122"/>
        <end position="135"/>
    </location>
</feature>
<dbReference type="Pfam" id="PF14520">
    <property type="entry name" value="HHH_5"/>
    <property type="match status" value="1"/>
</dbReference>
<evidence type="ECO:0000313" key="3">
    <source>
        <dbReference type="Proteomes" id="UP000530268"/>
    </source>
</evidence>
<dbReference type="InterPro" id="IPR010995">
    <property type="entry name" value="DNA_repair_Rad51/TF_NusA_a-hlx"/>
</dbReference>
<evidence type="ECO:0000313" key="2">
    <source>
        <dbReference type="EMBL" id="MBB3993687.1"/>
    </source>
</evidence>
<dbReference type="GO" id="GO:0006508">
    <property type="term" value="P:proteolysis"/>
    <property type="evidence" value="ECO:0007669"/>
    <property type="project" value="UniProtKB-KW"/>
</dbReference>
<sequence length="188" mass="19627">MTKLSDLPGVGPAMVGHLQNKGINTIQQLLDSDDATLLAIRGISPTRVASFRNVGQMMLNMSQDATPDEASSEVDTTEAQAVVVDADITLPAGTSKAGAAKKKEKSSAAKKKAKAASKKKAKADEKKKADAEVKKAKAAAKKKAEAAKKKAKESAKKKATAAKKKEKAAAKKAEKKKTAGKKASKKKS</sequence>
<dbReference type="SUPFAM" id="SSF47794">
    <property type="entry name" value="Rad51 N-terminal domain-like"/>
    <property type="match status" value="1"/>
</dbReference>
<proteinExistence type="predicted"/>
<feature type="region of interest" description="Disordered" evidence="1">
    <location>
        <begin position="93"/>
        <end position="188"/>
    </location>
</feature>
<name>A0A7W6E6R8_9RHOB</name>
<dbReference type="Proteomes" id="UP000530268">
    <property type="component" value="Unassembled WGS sequence"/>
</dbReference>
<feature type="compositionally biased region" description="Basic and acidic residues" evidence="1">
    <location>
        <begin position="142"/>
        <end position="156"/>
    </location>
</feature>